<dbReference type="Gene3D" id="3.90.550.10">
    <property type="entry name" value="Spore Coat Polysaccharide Biosynthesis Protein SpsA, Chain A"/>
    <property type="match status" value="1"/>
</dbReference>
<evidence type="ECO:0000313" key="7">
    <source>
        <dbReference type="EMBL" id="CAI8058349.1"/>
    </source>
</evidence>
<dbReference type="GO" id="GO:0016757">
    <property type="term" value="F:glycosyltransferase activity"/>
    <property type="evidence" value="ECO:0007669"/>
    <property type="project" value="InterPro"/>
</dbReference>
<dbReference type="GO" id="GO:0005789">
    <property type="term" value="C:endoplasmic reticulum membrane"/>
    <property type="evidence" value="ECO:0007669"/>
    <property type="project" value="UniProtKB-SubCell"/>
</dbReference>
<dbReference type="GO" id="GO:1901135">
    <property type="term" value="P:carbohydrate derivative metabolic process"/>
    <property type="evidence" value="ECO:0007669"/>
    <property type="project" value="UniProtKB-ARBA"/>
</dbReference>
<evidence type="ECO:0000259" key="6">
    <source>
        <dbReference type="Pfam" id="PF09258"/>
    </source>
</evidence>
<dbReference type="PANTHER" id="PTHR48261">
    <property type="entry name" value="ACETYLGLUCOSAMINYLTRANSFERASE"/>
    <property type="match status" value="1"/>
</dbReference>
<name>A0AA35U1U9_GEOBA</name>
<dbReference type="InterPro" id="IPR015338">
    <property type="entry name" value="GT64_dom"/>
</dbReference>
<dbReference type="Pfam" id="PF09258">
    <property type="entry name" value="Glyco_transf_64"/>
    <property type="match status" value="1"/>
</dbReference>
<keyword evidence="8" id="KW-1185">Reference proteome</keyword>
<evidence type="ECO:0000256" key="5">
    <source>
        <dbReference type="ARBA" id="ARBA00023157"/>
    </source>
</evidence>
<evidence type="ECO:0000256" key="1">
    <source>
        <dbReference type="ARBA" id="ARBA00004648"/>
    </source>
</evidence>
<evidence type="ECO:0000256" key="3">
    <source>
        <dbReference type="ARBA" id="ARBA00022679"/>
    </source>
</evidence>
<organism evidence="7 8">
    <name type="scientific">Geodia barretti</name>
    <name type="common">Barrett's horny sponge</name>
    <dbReference type="NCBI Taxonomy" id="519541"/>
    <lineage>
        <taxon>Eukaryota</taxon>
        <taxon>Metazoa</taxon>
        <taxon>Porifera</taxon>
        <taxon>Demospongiae</taxon>
        <taxon>Heteroscleromorpha</taxon>
        <taxon>Tetractinellida</taxon>
        <taxon>Astrophorina</taxon>
        <taxon>Geodiidae</taxon>
        <taxon>Geodia</taxon>
    </lineage>
</organism>
<evidence type="ECO:0000313" key="8">
    <source>
        <dbReference type="Proteomes" id="UP001174909"/>
    </source>
</evidence>
<sequence length="149" mass="17537">MVGYPGRSHSYDVKRQSWVYNNDYDCEVSIVLTSAAFFHKIYLYLYSYWMPQEVRDMVDQYMNCEDIAINFLVSHITRKPPIKVTSIQFFPCPTCPQHLSANNDHYNERHNCLNILTGIYGYMPLLYTQFRGGSVLYEASTSKRCFDRI</sequence>
<reference evidence="7" key="1">
    <citation type="submission" date="2023-03" db="EMBL/GenBank/DDBJ databases">
        <authorList>
            <person name="Steffen K."/>
            <person name="Cardenas P."/>
        </authorList>
    </citation>
    <scope>NUCLEOTIDE SEQUENCE</scope>
</reference>
<evidence type="ECO:0000256" key="2">
    <source>
        <dbReference type="ARBA" id="ARBA00010271"/>
    </source>
</evidence>
<dbReference type="EMBL" id="CASHTH010004507">
    <property type="protein sequence ID" value="CAI8058349.1"/>
    <property type="molecule type" value="Genomic_DNA"/>
</dbReference>
<comment type="subcellular location">
    <subcellularLocation>
        <location evidence="1">Endoplasmic reticulum membrane</location>
        <topology evidence="1">Single-pass type II membrane protein</topology>
    </subcellularLocation>
</comment>
<dbReference type="SUPFAM" id="SSF53448">
    <property type="entry name" value="Nucleotide-diphospho-sugar transferases"/>
    <property type="match status" value="1"/>
</dbReference>
<feature type="domain" description="Glycosyl transferase 64" evidence="6">
    <location>
        <begin position="1"/>
        <end position="137"/>
    </location>
</feature>
<keyword evidence="4" id="KW-0472">Membrane</keyword>
<proteinExistence type="inferred from homology"/>
<keyword evidence="5" id="KW-1015">Disulfide bond</keyword>
<keyword evidence="3" id="KW-0808">Transferase</keyword>
<comment type="similarity">
    <text evidence="2">Belongs to the glycosyltransferase 47 family.</text>
</comment>
<dbReference type="InterPro" id="IPR029044">
    <property type="entry name" value="Nucleotide-diphossugar_trans"/>
</dbReference>
<gene>
    <name evidence="7" type="ORF">GBAR_LOCUS31722</name>
</gene>
<dbReference type="Proteomes" id="UP001174909">
    <property type="component" value="Unassembled WGS sequence"/>
</dbReference>
<comment type="caution">
    <text evidence="7">The sequence shown here is derived from an EMBL/GenBank/DDBJ whole genome shotgun (WGS) entry which is preliminary data.</text>
</comment>
<evidence type="ECO:0000256" key="4">
    <source>
        <dbReference type="ARBA" id="ARBA00023136"/>
    </source>
</evidence>
<dbReference type="InterPro" id="IPR004263">
    <property type="entry name" value="Exostosin"/>
</dbReference>
<dbReference type="PANTHER" id="PTHR48261:SF4">
    <property type="entry name" value="EXOSTOSIN LIKE GLYCOSYLTRANSFERASE 3"/>
    <property type="match status" value="1"/>
</dbReference>
<accession>A0AA35U1U9</accession>
<dbReference type="AlphaFoldDB" id="A0AA35U1U9"/>
<protein>
    <submittedName>
        <fullName evidence="7">Exostosin-like 3</fullName>
    </submittedName>
</protein>